<dbReference type="EC" id="5.6.2.3" evidence="1"/>
<dbReference type="HOGENOM" id="CLU_001613_8_1_1"/>
<dbReference type="Proteomes" id="UP000001056">
    <property type="component" value="Unassembled WGS sequence"/>
</dbReference>
<feature type="domain" description="DNA helicase Pif1-like DEAD-box helicase" evidence="3">
    <location>
        <begin position="1072"/>
        <end position="1205"/>
    </location>
</feature>
<dbReference type="SUPFAM" id="SSF52540">
    <property type="entry name" value="P-loop containing nucleoside triphosphate hydrolases"/>
    <property type="match status" value="2"/>
</dbReference>
<keyword evidence="1" id="KW-0547">Nucleotide-binding</keyword>
<evidence type="ECO:0000259" key="3">
    <source>
        <dbReference type="Pfam" id="PF05970"/>
    </source>
</evidence>
<evidence type="ECO:0000313" key="8">
    <source>
        <dbReference type="Proteomes" id="UP000001056"/>
    </source>
</evidence>
<dbReference type="GO" id="GO:0006310">
    <property type="term" value="P:DNA recombination"/>
    <property type="evidence" value="ECO:0007669"/>
    <property type="project" value="UniProtKB-KW"/>
</dbReference>
<dbReference type="Pfam" id="PF20209">
    <property type="entry name" value="DUF6570"/>
    <property type="match status" value="1"/>
</dbReference>
<dbReference type="Pfam" id="PF14214">
    <property type="entry name" value="Helitron_like_N"/>
    <property type="match status" value="1"/>
</dbReference>
<feature type="region of interest" description="Disordered" evidence="2">
    <location>
        <begin position="989"/>
        <end position="1024"/>
    </location>
</feature>
<dbReference type="CDD" id="cd18809">
    <property type="entry name" value="SF1_C_RecD"/>
    <property type="match status" value="1"/>
</dbReference>
<evidence type="ECO:0000259" key="5">
    <source>
        <dbReference type="Pfam" id="PF20209"/>
    </source>
</evidence>
<evidence type="ECO:0000256" key="2">
    <source>
        <dbReference type="SAM" id="MobiDB-lite"/>
    </source>
</evidence>
<accession>Q2GTI6</accession>
<dbReference type="EMBL" id="CH408034">
    <property type="protein sequence ID" value="EAQ84704.1"/>
    <property type="molecule type" value="Genomic_DNA"/>
</dbReference>
<dbReference type="GO" id="GO:0000723">
    <property type="term" value="P:telomere maintenance"/>
    <property type="evidence" value="ECO:0007669"/>
    <property type="project" value="InterPro"/>
</dbReference>
<reference evidence="8" key="1">
    <citation type="journal article" date="2015" name="Genome Announc.">
        <title>Draft genome sequence of the cellulolytic fungus Chaetomium globosum.</title>
        <authorList>
            <person name="Cuomo C.A."/>
            <person name="Untereiner W.A."/>
            <person name="Ma L.-J."/>
            <person name="Grabherr M."/>
            <person name="Birren B.W."/>
        </authorList>
    </citation>
    <scope>NUCLEOTIDE SEQUENCE [LARGE SCALE GENOMIC DNA]</scope>
    <source>
        <strain evidence="8">ATCC 6205 / CBS 148.51 / DSM 1962 / NBRC 6347 / NRRL 1970</strain>
    </source>
</reference>
<comment type="catalytic activity">
    <reaction evidence="1">
        <text>ATP + H2O = ADP + phosphate + H(+)</text>
        <dbReference type="Rhea" id="RHEA:13065"/>
        <dbReference type="ChEBI" id="CHEBI:15377"/>
        <dbReference type="ChEBI" id="CHEBI:15378"/>
        <dbReference type="ChEBI" id="CHEBI:30616"/>
        <dbReference type="ChEBI" id="CHEBI:43474"/>
        <dbReference type="ChEBI" id="CHEBI:456216"/>
        <dbReference type="EC" id="5.6.2.3"/>
    </reaction>
</comment>
<dbReference type="Gene3D" id="3.40.50.300">
    <property type="entry name" value="P-loop containing nucleotide triphosphate hydrolases"/>
    <property type="match status" value="2"/>
</dbReference>
<dbReference type="InterPro" id="IPR049163">
    <property type="entry name" value="Pif1-like_2B_dom"/>
</dbReference>
<dbReference type="OrthoDB" id="432234at2759"/>
<feature type="compositionally biased region" description="Basic and acidic residues" evidence="2">
    <location>
        <begin position="732"/>
        <end position="741"/>
    </location>
</feature>
<dbReference type="GO" id="GO:0005524">
    <property type="term" value="F:ATP binding"/>
    <property type="evidence" value="ECO:0007669"/>
    <property type="project" value="UniProtKB-KW"/>
</dbReference>
<keyword evidence="1" id="KW-0378">Hydrolase</keyword>
<feature type="domain" description="DUF6570" evidence="5">
    <location>
        <begin position="233"/>
        <end position="374"/>
    </location>
</feature>
<dbReference type="SMART" id="SM00384">
    <property type="entry name" value="AT_hook"/>
    <property type="match status" value="2"/>
</dbReference>
<proteinExistence type="inferred from homology"/>
<gene>
    <name evidence="7" type="ORF">CHGG_08718</name>
</gene>
<evidence type="ECO:0000313" key="7">
    <source>
        <dbReference type="EMBL" id="EAQ84704.1"/>
    </source>
</evidence>
<evidence type="ECO:0000259" key="6">
    <source>
        <dbReference type="Pfam" id="PF21530"/>
    </source>
</evidence>
<keyword evidence="1" id="KW-0227">DNA damage</keyword>
<dbReference type="InterPro" id="IPR017956">
    <property type="entry name" value="AT_hook_DNA-bd_motif"/>
</dbReference>
<feature type="domain" description="Helitron helicase-like" evidence="4">
    <location>
        <begin position="479"/>
        <end position="646"/>
    </location>
</feature>
<dbReference type="InterPro" id="IPR027417">
    <property type="entry name" value="P-loop_NTPase"/>
</dbReference>
<dbReference type="InterPro" id="IPR010285">
    <property type="entry name" value="DNA_helicase_pif1-like_DEAD"/>
</dbReference>
<feature type="compositionally biased region" description="Polar residues" evidence="2">
    <location>
        <begin position="38"/>
        <end position="56"/>
    </location>
</feature>
<organism evidence="7 8">
    <name type="scientific">Chaetomium globosum (strain ATCC 6205 / CBS 148.51 / DSM 1962 / NBRC 6347 / NRRL 1970)</name>
    <name type="common">Soil fungus</name>
    <dbReference type="NCBI Taxonomy" id="306901"/>
    <lineage>
        <taxon>Eukaryota</taxon>
        <taxon>Fungi</taxon>
        <taxon>Dikarya</taxon>
        <taxon>Ascomycota</taxon>
        <taxon>Pezizomycotina</taxon>
        <taxon>Sordariomycetes</taxon>
        <taxon>Sordariomycetidae</taxon>
        <taxon>Sordariales</taxon>
        <taxon>Chaetomiaceae</taxon>
        <taxon>Chaetomium</taxon>
    </lineage>
</organism>
<keyword evidence="1" id="KW-0234">DNA repair</keyword>
<keyword evidence="1" id="KW-0067">ATP-binding</keyword>
<comment type="cofactor">
    <cofactor evidence="1">
        <name>Mg(2+)</name>
        <dbReference type="ChEBI" id="CHEBI:18420"/>
    </cofactor>
</comment>
<dbReference type="VEuPathDB" id="FungiDB:CHGG_08718"/>
<feature type="region of interest" description="Disordered" evidence="2">
    <location>
        <begin position="732"/>
        <end position="754"/>
    </location>
</feature>
<protein>
    <recommendedName>
        <fullName evidence="1">ATP-dependent DNA helicase</fullName>
        <ecNumber evidence="1">5.6.2.3</ecNumber>
    </recommendedName>
</protein>
<keyword evidence="8" id="KW-1185">Reference proteome</keyword>
<feature type="domain" description="DNA helicase Pif1-like 2B" evidence="6">
    <location>
        <begin position="1329"/>
        <end position="1361"/>
    </location>
</feature>
<keyword evidence="1" id="KW-0347">Helicase</keyword>
<comment type="similarity">
    <text evidence="1">Belongs to the helicase family.</text>
</comment>
<dbReference type="PRINTS" id="PR00929">
    <property type="entry name" value="ATHOOK"/>
</dbReference>
<feature type="compositionally biased region" description="Acidic residues" evidence="2">
    <location>
        <begin position="999"/>
        <end position="1016"/>
    </location>
</feature>
<dbReference type="OMA" id="MITQNIW"/>
<evidence type="ECO:0000259" key="4">
    <source>
        <dbReference type="Pfam" id="PF14214"/>
    </source>
</evidence>
<dbReference type="GO" id="GO:0006281">
    <property type="term" value="P:DNA repair"/>
    <property type="evidence" value="ECO:0007669"/>
    <property type="project" value="UniProtKB-KW"/>
</dbReference>
<dbReference type="eggNOG" id="KOG0987">
    <property type="taxonomic scope" value="Eukaryota"/>
</dbReference>
<dbReference type="GO" id="GO:0003677">
    <property type="term" value="F:DNA binding"/>
    <property type="evidence" value="ECO:0007669"/>
    <property type="project" value="InterPro"/>
</dbReference>
<keyword evidence="1" id="KW-0233">DNA recombination</keyword>
<dbReference type="Pfam" id="PF05970">
    <property type="entry name" value="PIF1"/>
    <property type="match status" value="1"/>
</dbReference>
<dbReference type="InterPro" id="IPR025476">
    <property type="entry name" value="Helitron_helicase-like"/>
</dbReference>
<dbReference type="GO" id="GO:0016887">
    <property type="term" value="F:ATP hydrolysis activity"/>
    <property type="evidence" value="ECO:0007669"/>
    <property type="project" value="RHEA"/>
</dbReference>
<dbReference type="InParanoid" id="Q2GTI6"/>
<dbReference type="GO" id="GO:0043139">
    <property type="term" value="F:5'-3' DNA helicase activity"/>
    <property type="evidence" value="ECO:0007669"/>
    <property type="project" value="UniProtKB-EC"/>
</dbReference>
<dbReference type="PANTHER" id="PTHR47642">
    <property type="entry name" value="ATP-DEPENDENT DNA HELICASE"/>
    <property type="match status" value="1"/>
</dbReference>
<dbReference type="RefSeq" id="XP_001226645.1">
    <property type="nucleotide sequence ID" value="XM_001226644.1"/>
</dbReference>
<evidence type="ECO:0000256" key="1">
    <source>
        <dbReference type="RuleBase" id="RU363044"/>
    </source>
</evidence>
<name>Q2GTI6_CHAGB</name>
<dbReference type="InterPro" id="IPR046700">
    <property type="entry name" value="DUF6570"/>
</dbReference>
<dbReference type="GeneID" id="4394792"/>
<dbReference type="Pfam" id="PF21530">
    <property type="entry name" value="Pif1_2B_dom"/>
    <property type="match status" value="1"/>
</dbReference>
<dbReference type="InterPro" id="IPR051055">
    <property type="entry name" value="PIF1_helicase"/>
</dbReference>
<feature type="region of interest" description="Disordered" evidence="2">
    <location>
        <begin position="28"/>
        <end position="196"/>
    </location>
</feature>
<sequence>MYHERGRVPTDTPEMAAARDQRLTIQRHHRVERRHGVQPSQTPTLSGFIRQQQLNAQDEVPATSRADLLPVQAAEGDGLGGDADDLRHTPPQPRGGGRPPKRYYPPSISSAQSRGRPRGRPRLARNSVGRPPTQNLPQENPPRELNEPAVGSRGRPRGRPRLAHNPIGRPRMQTLHEGNLPREFNEPGPRFTGDDQETPLLAEDIAIKREFDEALAAEEMQRCLQTAGGTFFFSAENNLDFGPVPPQLPQLEPLEELFIARVHVSVNVFTVCDASLRESVLANQRQVRGQQYKLSWACCTLLRDVGKVYSELPLLPKDLDIVILRPRGSEAVEQMDRQFRNRFRVHRAAVETWLRFLADNHLGYRNFTWNYNNLSQLPEDGDVFDQLNIYEVAESGGLPADSGPVEEPEEDREVVDEAAVPNTLIHDSELNQLQGRVNDGATEVNEQVPLESVDPQAAHQLQMPSIRRTPLDEFNQKHHAMKWEDGRFAKHHSFRFIALNTLMRQQARGHSRFYVSKNHRTPLTKEALQEALADPDTPEAQAILNRISRYAGVIKDTRPFWYRRRRECESFAHCLGVPSAFITLSPADLHWQSLYQHMPEYEEWKALDEPRRMAKKIVLKKKSNVADFWYRYEWQGRGSSHSHGLYWFHGSPAPDMATPELREHFARIWGYHVTAVNPQQDQGADEGNTLSVDPLEMDVTREWLNRIVNRCQRHHCSSTYCLRVTKKDSQRAREAEARTEAGETTGEEPPPPQPTCRFLFPRPIREAAAVIKGPGKSWWSFETERNGTHLNQYNPLVSLCWLANTDCSPRTSVEAVVNYAGKYCTKSEARTSTYAQIAQSILPHISDNNPMISFMSKMMNKLIEERDYSAQEICHILLGLPLQEDSRVVQSVDCRSRERHARAIDITADGDIEESRTVYEKYLRRPDHMQDVSYFDYKPVRSHQQYSDFCRVKLLLSHPHRQTEDLSQVDDRQFDNHASAYRYCLEHHDHPDDHYGTVDEPDPSPDEEEFEPEGDAGDITRSRTGRRWRGNYDVEDMPLAARDTLNTQQRQVYDTIMRHFRAKNENRRPPPLWLQIDGGGAKAAFYGRPSPIVRAAPTGVASNQIGGQTLHSLLRLPVGGNYRSLSETPDDPSIALQRRFRGIHYLVIDEKSMLGLKTLAWIDQRLREVFPENRDEFFGGLSVILIGDFFQLPPVLNKPLYSTRDDLKDIEMVGRNAYLSFDKSVFLTTIQRQQGEDQASFRRALEELRMADVSVPSWELLSSRCSVKLSPEEVESFADALRIYPTKTQVVEYNHQHMPGLDSPAIQVEAKHEGVSAEKVGSSNAGNLAKRLPLCVGCRVMLTRNLWADVGLVNGAQGTVYDISWKEGADVLRDPPEVIMVAFDDYDGPAFTMPNGEPLRSGGKLAVPILQVRQDFMVGANSCSRDQFPLLVSYAITVHKSQSITLDKVVCDISAPEFASGLSYVAVSRVKTPGGLMFERPFDRSRIYRETPSRAMGLKLSDHATRQLQALDAVAGEVPSESN</sequence>